<accession>A0A3N0EPR6</accession>
<reference evidence="1 2" key="1">
    <citation type="submission" date="2018-10" db="EMBL/GenBank/DDBJ databases">
        <title>Sinomicrobium pectinilyticum sp. nov., a pectinase-producing bacterium isolated from alkaline and saline soil, and emended description of the genus Sinomicrobium.</title>
        <authorList>
            <person name="Cheng B."/>
            <person name="Li C."/>
            <person name="Lai Q."/>
            <person name="Du M."/>
            <person name="Shao Z."/>
            <person name="Xu P."/>
            <person name="Yang C."/>
        </authorList>
    </citation>
    <scope>NUCLEOTIDE SEQUENCE [LARGE SCALE GENOMIC DNA]</scope>
    <source>
        <strain evidence="1 2">5DNS001</strain>
    </source>
</reference>
<organism evidence="1 2">
    <name type="scientific">Sinomicrobium pectinilyticum</name>
    <dbReference type="NCBI Taxonomy" id="1084421"/>
    <lineage>
        <taxon>Bacteria</taxon>
        <taxon>Pseudomonadati</taxon>
        <taxon>Bacteroidota</taxon>
        <taxon>Flavobacteriia</taxon>
        <taxon>Flavobacteriales</taxon>
        <taxon>Flavobacteriaceae</taxon>
        <taxon>Sinomicrobium</taxon>
    </lineage>
</organism>
<dbReference type="AlphaFoldDB" id="A0A3N0EPR6"/>
<evidence type="ECO:0000313" key="1">
    <source>
        <dbReference type="EMBL" id="RNL89885.1"/>
    </source>
</evidence>
<dbReference type="EMBL" id="RJTM01000035">
    <property type="protein sequence ID" value="RNL89885.1"/>
    <property type="molecule type" value="Genomic_DNA"/>
</dbReference>
<keyword evidence="2" id="KW-1185">Reference proteome</keyword>
<comment type="caution">
    <text evidence="1">The sequence shown here is derived from an EMBL/GenBank/DDBJ whole genome shotgun (WGS) entry which is preliminary data.</text>
</comment>
<dbReference type="RefSeq" id="WP_123215322.1">
    <property type="nucleotide sequence ID" value="NZ_RJTM01000035.1"/>
</dbReference>
<sequence>MEQYQTIYEHAIRNFGQSGTAWLEDIFPVISDEVLLIDIESKKLINNHAVFPYPNLELLVGRGSVRYIIVTQTFFPASGKILTPPSRLARSGWGHSLWQTYTELYHNAGLPLQCPGLLAKLQVMEKILELCNLQEIRKAYEHKDIVNIFGWLYDSGQKKIEDTHTDLLLTLDETLLYKDNPEYIGF</sequence>
<name>A0A3N0EPR6_SINP1</name>
<dbReference type="OrthoDB" id="9855134at2"/>
<protein>
    <submittedName>
        <fullName evidence="1">Uncharacterized protein</fullName>
    </submittedName>
</protein>
<gene>
    <name evidence="1" type="ORF">ED312_07155</name>
</gene>
<dbReference type="Proteomes" id="UP000267469">
    <property type="component" value="Unassembled WGS sequence"/>
</dbReference>
<evidence type="ECO:0000313" key="2">
    <source>
        <dbReference type="Proteomes" id="UP000267469"/>
    </source>
</evidence>
<proteinExistence type="predicted"/>